<dbReference type="PANTHER" id="PTHR45786:SF74">
    <property type="entry name" value="ATP-DEPENDENT DNA HELICASE"/>
    <property type="match status" value="1"/>
</dbReference>
<protein>
    <submittedName>
        <fullName evidence="1">Predicted protein</fullName>
    </submittedName>
</protein>
<name>D7MPE0_ARALL</name>
<gene>
    <name evidence="1" type="ORF">ARALYDRAFT_684488</name>
</gene>
<dbReference type="EMBL" id="GL348720">
    <property type="protein sequence ID" value="EFH40268.1"/>
    <property type="molecule type" value="Genomic_DNA"/>
</dbReference>
<dbReference type="Proteomes" id="UP000008694">
    <property type="component" value="Unassembled WGS sequence"/>
</dbReference>
<proteinExistence type="predicted"/>
<keyword evidence="2" id="KW-1185">Reference proteome</keyword>
<evidence type="ECO:0000313" key="1">
    <source>
        <dbReference type="EMBL" id="EFH40268.1"/>
    </source>
</evidence>
<reference evidence="2" key="1">
    <citation type="journal article" date="2011" name="Nat. Genet.">
        <title>The Arabidopsis lyrata genome sequence and the basis of rapid genome size change.</title>
        <authorList>
            <person name="Hu T.T."/>
            <person name="Pattyn P."/>
            <person name="Bakker E.G."/>
            <person name="Cao J."/>
            <person name="Cheng J.-F."/>
            <person name="Clark R.M."/>
            <person name="Fahlgren N."/>
            <person name="Fawcett J.A."/>
            <person name="Grimwood J."/>
            <person name="Gundlach H."/>
            <person name="Haberer G."/>
            <person name="Hollister J.D."/>
            <person name="Ossowski S."/>
            <person name="Ottilar R.P."/>
            <person name="Salamov A.A."/>
            <person name="Schneeberger K."/>
            <person name="Spannagl M."/>
            <person name="Wang X."/>
            <person name="Yang L."/>
            <person name="Nasrallah M.E."/>
            <person name="Bergelson J."/>
            <person name="Carrington J.C."/>
            <person name="Gaut B.S."/>
            <person name="Schmutz J."/>
            <person name="Mayer K.F.X."/>
            <person name="Van de Peer Y."/>
            <person name="Grigoriev I.V."/>
            <person name="Nordborg M."/>
            <person name="Weigel D."/>
            <person name="Guo Y.-L."/>
        </authorList>
    </citation>
    <scope>NUCLEOTIDE SEQUENCE [LARGE SCALE GENOMIC DNA]</scope>
    <source>
        <strain evidence="2">cv. MN47</strain>
    </source>
</reference>
<dbReference type="PANTHER" id="PTHR45786">
    <property type="entry name" value="DNA BINDING PROTEIN-LIKE"/>
    <property type="match status" value="1"/>
</dbReference>
<dbReference type="eggNOG" id="KOG0987">
    <property type="taxonomic scope" value="Eukaryota"/>
</dbReference>
<accession>D7MPE0</accession>
<dbReference type="HOGENOM" id="CLU_814691_0_0_1"/>
<dbReference type="AlphaFoldDB" id="D7MPE0"/>
<organism evidence="2">
    <name type="scientific">Arabidopsis lyrata subsp. lyrata</name>
    <name type="common">Lyre-leaved rock-cress</name>
    <dbReference type="NCBI Taxonomy" id="81972"/>
    <lineage>
        <taxon>Eukaryota</taxon>
        <taxon>Viridiplantae</taxon>
        <taxon>Streptophyta</taxon>
        <taxon>Embryophyta</taxon>
        <taxon>Tracheophyta</taxon>
        <taxon>Spermatophyta</taxon>
        <taxon>Magnoliopsida</taxon>
        <taxon>eudicotyledons</taxon>
        <taxon>Gunneridae</taxon>
        <taxon>Pentapetalae</taxon>
        <taxon>rosids</taxon>
        <taxon>malvids</taxon>
        <taxon>Brassicales</taxon>
        <taxon>Brassicaceae</taxon>
        <taxon>Camelineae</taxon>
        <taxon>Arabidopsis</taxon>
    </lineage>
</organism>
<sequence>MESINRTRVIAAYENMVSDELRALLNSRPPKDVCCRARARRVAILKSRRIKARTRPPETGLVLPIYEDDYVHFLATDSDYDHGDREDQTDDDNAMDYDFVEHLDNADECIMEQEGEKGPGKQIKKSIVKTLKDMLDANNPHVIAFRSARDRLAQCEDTSGFKLILKNHRDSDGRVQNIPTTDEVAGLIVGDINPKPRDVVLQANSGGFQRINTNVLSIIILKRFVAAGMKPYPSDGLECDEILMNTNEDTLECINDIVISSWRLCPAYLRLRFVESLILYKSINVHTVWDACYRLLSGDVLAERKIARNNPVVSQKGVAFYYTRVGVIRCAIRVIWFSCYA</sequence>
<evidence type="ECO:0000313" key="2">
    <source>
        <dbReference type="Proteomes" id="UP000008694"/>
    </source>
</evidence>
<dbReference type="Gramene" id="Al_scaffold_0008_1308">
    <property type="protein sequence ID" value="Al_scaffold_0008_1308"/>
    <property type="gene ID" value="Al_scaffold_0008_1308"/>
</dbReference>